<evidence type="ECO:0000259" key="6">
    <source>
        <dbReference type="PROSITE" id="PS50157"/>
    </source>
</evidence>
<dbReference type="Ensembl" id="ENSPLAT00000027480.1">
    <property type="protein sequence ID" value="ENSPLAP00000031015.1"/>
    <property type="gene ID" value="ENSPLAG00000022724.1"/>
</dbReference>
<keyword evidence="3 5" id="KW-0863">Zinc-finger</keyword>
<evidence type="ECO:0000313" key="8">
    <source>
        <dbReference type="Proteomes" id="UP000261500"/>
    </source>
</evidence>
<evidence type="ECO:0000256" key="3">
    <source>
        <dbReference type="ARBA" id="ARBA00022771"/>
    </source>
</evidence>
<dbReference type="InterPro" id="IPR013087">
    <property type="entry name" value="Znf_C2H2_type"/>
</dbReference>
<protein>
    <recommendedName>
        <fullName evidence="6">C2H2-type domain-containing protein</fullName>
    </recommendedName>
</protein>
<evidence type="ECO:0000313" key="7">
    <source>
        <dbReference type="Ensembl" id="ENSPLAP00000031015.1"/>
    </source>
</evidence>
<evidence type="ECO:0000256" key="1">
    <source>
        <dbReference type="ARBA" id="ARBA00022723"/>
    </source>
</evidence>
<reference evidence="7" key="1">
    <citation type="submission" date="2025-08" db="UniProtKB">
        <authorList>
            <consortium name="Ensembl"/>
        </authorList>
    </citation>
    <scope>IDENTIFICATION</scope>
</reference>
<evidence type="ECO:0000256" key="5">
    <source>
        <dbReference type="PROSITE-ProRule" id="PRU00042"/>
    </source>
</evidence>
<dbReference type="SUPFAM" id="SSF57667">
    <property type="entry name" value="beta-beta-alpha zinc fingers"/>
    <property type="match status" value="1"/>
</dbReference>
<evidence type="ECO:0000256" key="4">
    <source>
        <dbReference type="ARBA" id="ARBA00022833"/>
    </source>
</evidence>
<keyword evidence="1" id="KW-0479">Metal-binding</keyword>
<feature type="domain" description="C2H2-type" evidence="6">
    <location>
        <begin position="34"/>
        <end position="61"/>
    </location>
</feature>
<dbReference type="Proteomes" id="UP000261500">
    <property type="component" value="Unplaced"/>
</dbReference>
<keyword evidence="2" id="KW-0677">Repeat</keyword>
<dbReference type="PANTHER" id="PTHR23235">
    <property type="entry name" value="KRUEPPEL-LIKE TRANSCRIPTION FACTOR"/>
    <property type="match status" value="1"/>
</dbReference>
<dbReference type="GO" id="GO:0008270">
    <property type="term" value="F:zinc ion binding"/>
    <property type="evidence" value="ECO:0007669"/>
    <property type="project" value="UniProtKB-KW"/>
</dbReference>
<accession>A0A3B3VYY4</accession>
<dbReference type="Pfam" id="PF13465">
    <property type="entry name" value="zf-H2C2_2"/>
    <property type="match status" value="1"/>
</dbReference>
<dbReference type="Gene3D" id="3.30.160.60">
    <property type="entry name" value="Classic Zinc Finger"/>
    <property type="match status" value="2"/>
</dbReference>
<dbReference type="PANTHER" id="PTHR23235:SF178">
    <property type="entry name" value="C2H2-TYPE DOMAIN-CONTAINING PROTEIN-RELATED"/>
    <property type="match status" value="1"/>
</dbReference>
<dbReference type="FunFam" id="3.30.160.60:FF:002005">
    <property type="entry name" value="Zinc finger protein 200"/>
    <property type="match status" value="1"/>
</dbReference>
<sequence>MTSSFFSTDLQQRYTQHYNNLNRHKKIHTGEKPFSCQSCGKNFSRFSHLDRHNKIHTALSHVTV</sequence>
<dbReference type="GO" id="GO:0000978">
    <property type="term" value="F:RNA polymerase II cis-regulatory region sequence-specific DNA binding"/>
    <property type="evidence" value="ECO:0007669"/>
    <property type="project" value="TreeGrafter"/>
</dbReference>
<dbReference type="AlphaFoldDB" id="A0A3B3VYY4"/>
<dbReference type="InterPro" id="IPR036236">
    <property type="entry name" value="Znf_C2H2_sf"/>
</dbReference>
<dbReference type="GeneTree" id="ENSGT00950000182774"/>
<reference evidence="7" key="2">
    <citation type="submission" date="2025-09" db="UniProtKB">
        <authorList>
            <consortium name="Ensembl"/>
        </authorList>
    </citation>
    <scope>IDENTIFICATION</scope>
</reference>
<keyword evidence="4" id="KW-0862">Zinc</keyword>
<dbReference type="PROSITE" id="PS00028">
    <property type="entry name" value="ZINC_FINGER_C2H2_1"/>
    <property type="match status" value="1"/>
</dbReference>
<dbReference type="GO" id="GO:0000981">
    <property type="term" value="F:DNA-binding transcription factor activity, RNA polymerase II-specific"/>
    <property type="evidence" value="ECO:0007669"/>
    <property type="project" value="TreeGrafter"/>
</dbReference>
<name>A0A3B3VYY4_9TELE</name>
<keyword evidence="8" id="KW-1185">Reference proteome</keyword>
<dbReference type="PROSITE" id="PS50157">
    <property type="entry name" value="ZINC_FINGER_C2H2_2"/>
    <property type="match status" value="1"/>
</dbReference>
<organism evidence="7 8">
    <name type="scientific">Poecilia latipinna</name>
    <name type="common">sailfin molly</name>
    <dbReference type="NCBI Taxonomy" id="48699"/>
    <lineage>
        <taxon>Eukaryota</taxon>
        <taxon>Metazoa</taxon>
        <taxon>Chordata</taxon>
        <taxon>Craniata</taxon>
        <taxon>Vertebrata</taxon>
        <taxon>Euteleostomi</taxon>
        <taxon>Actinopterygii</taxon>
        <taxon>Neopterygii</taxon>
        <taxon>Teleostei</taxon>
        <taxon>Neoteleostei</taxon>
        <taxon>Acanthomorphata</taxon>
        <taxon>Ovalentaria</taxon>
        <taxon>Atherinomorphae</taxon>
        <taxon>Cyprinodontiformes</taxon>
        <taxon>Poeciliidae</taxon>
        <taxon>Poeciliinae</taxon>
        <taxon>Poecilia</taxon>
    </lineage>
</organism>
<proteinExistence type="predicted"/>
<evidence type="ECO:0000256" key="2">
    <source>
        <dbReference type="ARBA" id="ARBA00022737"/>
    </source>
</evidence>